<evidence type="ECO:0000313" key="1">
    <source>
        <dbReference type="EMBL" id="CAG6685995.1"/>
    </source>
</evidence>
<accession>A0A8D8TH20</accession>
<dbReference type="EMBL" id="HBUF01274470">
    <property type="protein sequence ID" value="CAG6685995.1"/>
    <property type="molecule type" value="Transcribed_RNA"/>
</dbReference>
<reference evidence="1" key="1">
    <citation type="submission" date="2021-05" db="EMBL/GenBank/DDBJ databases">
        <authorList>
            <person name="Alioto T."/>
            <person name="Alioto T."/>
            <person name="Gomez Garrido J."/>
        </authorList>
    </citation>
    <scope>NUCLEOTIDE SEQUENCE</scope>
</reference>
<organism evidence="1">
    <name type="scientific">Cacopsylla melanoneura</name>
    <dbReference type="NCBI Taxonomy" id="428564"/>
    <lineage>
        <taxon>Eukaryota</taxon>
        <taxon>Metazoa</taxon>
        <taxon>Ecdysozoa</taxon>
        <taxon>Arthropoda</taxon>
        <taxon>Hexapoda</taxon>
        <taxon>Insecta</taxon>
        <taxon>Pterygota</taxon>
        <taxon>Neoptera</taxon>
        <taxon>Paraneoptera</taxon>
        <taxon>Hemiptera</taxon>
        <taxon>Sternorrhyncha</taxon>
        <taxon>Psylloidea</taxon>
        <taxon>Psyllidae</taxon>
        <taxon>Psyllinae</taxon>
        <taxon>Cacopsylla</taxon>
    </lineage>
</organism>
<sequence length="100" mass="11634">MVFIIIIVCHSIFIVPFSFRLIVLVKSNMYVFRPTDDDRHLRACSPHGRGQLFNSLPGPVPANLSNRDDKHDPPLQIPRRIHSHPRSILHLLQRRRILGR</sequence>
<name>A0A8D8TH20_9HEMI</name>
<protein>
    <submittedName>
        <fullName evidence="1">Uncharacterized protein</fullName>
    </submittedName>
</protein>
<proteinExistence type="predicted"/>
<dbReference type="AlphaFoldDB" id="A0A8D8TH20"/>